<dbReference type="SMART" id="SM00345">
    <property type="entry name" value="HTH_GNTR"/>
    <property type="match status" value="1"/>
</dbReference>
<name>A0AAW9JXP1_CARML</name>
<evidence type="ECO:0000259" key="7">
    <source>
        <dbReference type="PROSITE" id="PS50949"/>
    </source>
</evidence>
<dbReference type="GO" id="GO:0030170">
    <property type="term" value="F:pyridoxal phosphate binding"/>
    <property type="evidence" value="ECO:0007669"/>
    <property type="project" value="InterPro"/>
</dbReference>
<dbReference type="GO" id="GO:0008483">
    <property type="term" value="F:transaminase activity"/>
    <property type="evidence" value="ECO:0007669"/>
    <property type="project" value="UniProtKB-KW"/>
</dbReference>
<dbReference type="EMBL" id="JAVBVO010000003">
    <property type="protein sequence ID" value="MDZ5758415.1"/>
    <property type="molecule type" value="Genomic_DNA"/>
</dbReference>
<keyword evidence="5" id="KW-0238">DNA-binding</keyword>
<evidence type="ECO:0000256" key="1">
    <source>
        <dbReference type="ARBA" id="ARBA00005384"/>
    </source>
</evidence>
<dbReference type="CDD" id="cd00609">
    <property type="entry name" value="AAT_like"/>
    <property type="match status" value="1"/>
</dbReference>
<evidence type="ECO:0000256" key="5">
    <source>
        <dbReference type="ARBA" id="ARBA00023125"/>
    </source>
</evidence>
<sequence length="471" mass="53356">MWDLSPYQSKKIPLYQKIMLLIQDGIKNGELVAGSLLPSERKLAQLLQVNRSTVIRAFDELSDRGILIRKKGSGTYINAEKWGLKTQPIINWQATVSPLGDMESSFYQKQVEQIKHTQISSSYLDLGNGDLPTDLLPALKTPELSWSQLIQEEKELYSNELGLTSLRKSIQSYLKKTYHLIVPLSEILVTSGTQQALFLITQGLLKPGDTVGIEAPSYFYSLKLFQAAGVRLIPLPIDNDGLLLNRLEELNLNFPLKMIFLNPIFQNPTGSVMSYERKKKLLDYCKLKRILIIEDDAYGGLAFSPTVDTSPIKKIDQDQQVLYVGSLSKLVGQDIRIGWMVGPSTILKQLAKIRSQIDSGLSALPQLLADSFLKNDQPTQQEHLKQTLKIRAHDLEEWLTERFGEEIRFQPAKGGYHLYTYFPNYSTAQFSQLLQDLLNEGIFVAEGRLFGEKQQAIRFSFGHFSTQFFLS</sequence>
<dbReference type="Gene3D" id="1.10.10.10">
    <property type="entry name" value="Winged helix-like DNA-binding domain superfamily/Winged helix DNA-binding domain"/>
    <property type="match status" value="1"/>
</dbReference>
<evidence type="ECO:0000313" key="9">
    <source>
        <dbReference type="Proteomes" id="UP001290462"/>
    </source>
</evidence>
<dbReference type="InterPro" id="IPR015421">
    <property type="entry name" value="PyrdxlP-dep_Trfase_major"/>
</dbReference>
<evidence type="ECO:0000256" key="3">
    <source>
        <dbReference type="ARBA" id="ARBA00022898"/>
    </source>
</evidence>
<dbReference type="Gene3D" id="3.90.1150.10">
    <property type="entry name" value="Aspartate Aminotransferase, domain 1"/>
    <property type="match status" value="1"/>
</dbReference>
<dbReference type="Pfam" id="PF00155">
    <property type="entry name" value="Aminotran_1_2"/>
    <property type="match status" value="1"/>
</dbReference>
<dbReference type="InterPro" id="IPR036388">
    <property type="entry name" value="WH-like_DNA-bd_sf"/>
</dbReference>
<dbReference type="PANTHER" id="PTHR46577:SF2">
    <property type="entry name" value="TRANSCRIPTIONAL REGULATORY PROTEIN"/>
    <property type="match status" value="1"/>
</dbReference>
<protein>
    <submittedName>
        <fullName evidence="8">PLP-dependent aminotransferase family protein</fullName>
    </submittedName>
</protein>
<dbReference type="InterPro" id="IPR004839">
    <property type="entry name" value="Aminotransferase_I/II_large"/>
</dbReference>
<keyword evidence="6" id="KW-0804">Transcription</keyword>
<keyword evidence="4" id="KW-0805">Transcription regulation</keyword>
<dbReference type="PANTHER" id="PTHR46577">
    <property type="entry name" value="HTH-TYPE TRANSCRIPTIONAL REGULATORY PROTEIN GABR"/>
    <property type="match status" value="1"/>
</dbReference>
<evidence type="ECO:0000256" key="6">
    <source>
        <dbReference type="ARBA" id="ARBA00023163"/>
    </source>
</evidence>
<comment type="caution">
    <text evidence="8">The sequence shown here is derived from an EMBL/GenBank/DDBJ whole genome shotgun (WGS) entry which is preliminary data.</text>
</comment>
<keyword evidence="3" id="KW-0663">Pyridoxal phosphate</keyword>
<evidence type="ECO:0000256" key="4">
    <source>
        <dbReference type="ARBA" id="ARBA00023015"/>
    </source>
</evidence>
<dbReference type="InterPro" id="IPR015422">
    <property type="entry name" value="PyrdxlP-dep_Trfase_small"/>
</dbReference>
<dbReference type="SUPFAM" id="SSF53383">
    <property type="entry name" value="PLP-dependent transferases"/>
    <property type="match status" value="1"/>
</dbReference>
<keyword evidence="2 8" id="KW-0032">Aminotransferase</keyword>
<dbReference type="InterPro" id="IPR036390">
    <property type="entry name" value="WH_DNA-bd_sf"/>
</dbReference>
<dbReference type="PRINTS" id="PR00035">
    <property type="entry name" value="HTHGNTR"/>
</dbReference>
<dbReference type="Gene3D" id="3.40.640.10">
    <property type="entry name" value="Type I PLP-dependent aspartate aminotransferase-like (Major domain)"/>
    <property type="match status" value="1"/>
</dbReference>
<dbReference type="InterPro" id="IPR015424">
    <property type="entry name" value="PyrdxlP-dep_Trfase"/>
</dbReference>
<dbReference type="InterPro" id="IPR051446">
    <property type="entry name" value="HTH_trans_reg/aminotransferase"/>
</dbReference>
<dbReference type="CDD" id="cd07377">
    <property type="entry name" value="WHTH_GntR"/>
    <property type="match status" value="1"/>
</dbReference>
<dbReference type="Proteomes" id="UP001290462">
    <property type="component" value="Unassembled WGS sequence"/>
</dbReference>
<reference evidence="8" key="1">
    <citation type="submission" date="2023-08" db="EMBL/GenBank/DDBJ databases">
        <title>Genomic characterization of piscicolin 126 produced by Carnobacterium maltaromaticum CM22 strain isolated from salmon (Salmo salar).</title>
        <authorList>
            <person name="Gonzalez-Gragera E."/>
            <person name="Garcia-Lopez J.D."/>
            <person name="Teso-Perez C."/>
            <person name="Gimenez-Hernandez I."/>
            <person name="Peralta-Sanchez J.M."/>
            <person name="Valdivia E."/>
            <person name="Montalban-Lopez M."/>
            <person name="Martin-Platero A.M."/>
            <person name="Banos A."/>
            <person name="Martinez-Bueno M."/>
        </authorList>
    </citation>
    <scope>NUCLEOTIDE SEQUENCE</scope>
    <source>
        <strain evidence="8">CM22</strain>
    </source>
</reference>
<dbReference type="InterPro" id="IPR000524">
    <property type="entry name" value="Tscrpt_reg_HTH_GntR"/>
</dbReference>
<comment type="similarity">
    <text evidence="1">In the C-terminal section; belongs to the class-I pyridoxal-phosphate-dependent aminotransferase family.</text>
</comment>
<dbReference type="SUPFAM" id="SSF46785">
    <property type="entry name" value="Winged helix' DNA-binding domain"/>
    <property type="match status" value="1"/>
</dbReference>
<accession>A0AAW9JXP1</accession>
<evidence type="ECO:0000256" key="2">
    <source>
        <dbReference type="ARBA" id="ARBA00022576"/>
    </source>
</evidence>
<dbReference type="AlphaFoldDB" id="A0AAW9JXP1"/>
<proteinExistence type="inferred from homology"/>
<feature type="domain" description="HTH gntR-type" evidence="7">
    <location>
        <begin position="12"/>
        <end position="80"/>
    </location>
</feature>
<keyword evidence="2 8" id="KW-0808">Transferase</keyword>
<dbReference type="RefSeq" id="WP_322808769.1">
    <property type="nucleotide sequence ID" value="NZ_JAVBVO010000003.1"/>
</dbReference>
<dbReference type="GO" id="GO:0003677">
    <property type="term" value="F:DNA binding"/>
    <property type="evidence" value="ECO:0007669"/>
    <property type="project" value="UniProtKB-KW"/>
</dbReference>
<dbReference type="PROSITE" id="PS50949">
    <property type="entry name" value="HTH_GNTR"/>
    <property type="match status" value="1"/>
</dbReference>
<dbReference type="Pfam" id="PF00392">
    <property type="entry name" value="GntR"/>
    <property type="match status" value="1"/>
</dbReference>
<dbReference type="GO" id="GO:0003700">
    <property type="term" value="F:DNA-binding transcription factor activity"/>
    <property type="evidence" value="ECO:0007669"/>
    <property type="project" value="InterPro"/>
</dbReference>
<gene>
    <name evidence="8" type="ORF">RAK27_07035</name>
</gene>
<evidence type="ECO:0000313" key="8">
    <source>
        <dbReference type="EMBL" id="MDZ5758415.1"/>
    </source>
</evidence>
<organism evidence="8 9">
    <name type="scientific">Carnobacterium maltaromaticum</name>
    <name type="common">Carnobacterium piscicola</name>
    <dbReference type="NCBI Taxonomy" id="2751"/>
    <lineage>
        <taxon>Bacteria</taxon>
        <taxon>Bacillati</taxon>
        <taxon>Bacillota</taxon>
        <taxon>Bacilli</taxon>
        <taxon>Lactobacillales</taxon>
        <taxon>Carnobacteriaceae</taxon>
        <taxon>Carnobacterium</taxon>
    </lineage>
</organism>